<dbReference type="GO" id="GO:0046872">
    <property type="term" value="F:metal ion binding"/>
    <property type="evidence" value="ECO:0007669"/>
    <property type="project" value="UniProtKB-KW"/>
</dbReference>
<evidence type="ECO:0000256" key="5">
    <source>
        <dbReference type="PIRSR" id="PIRSR000349-1"/>
    </source>
</evidence>
<dbReference type="PROSITE" id="PS00088">
    <property type="entry name" value="SOD_MN"/>
    <property type="match status" value="1"/>
</dbReference>
<protein>
    <recommendedName>
        <fullName evidence="2 6">Superoxide dismutase</fullName>
        <ecNumber evidence="2 6">1.15.1.1</ecNumber>
    </recommendedName>
</protein>
<dbReference type="RefSeq" id="WP_092570317.1">
    <property type="nucleotide sequence ID" value="NZ_CALUDV010000008.1"/>
</dbReference>
<evidence type="ECO:0000256" key="4">
    <source>
        <dbReference type="ARBA" id="ARBA00023002"/>
    </source>
</evidence>
<evidence type="ECO:0000256" key="3">
    <source>
        <dbReference type="ARBA" id="ARBA00022723"/>
    </source>
</evidence>
<keyword evidence="3 5" id="KW-0479">Metal-binding</keyword>
<dbReference type="FunFam" id="3.55.40.20:FF:000001">
    <property type="entry name" value="Superoxide dismutase"/>
    <property type="match status" value="1"/>
</dbReference>
<evidence type="ECO:0000313" key="10">
    <source>
        <dbReference type="Proteomes" id="UP000198833"/>
    </source>
</evidence>
<dbReference type="GO" id="GO:0004784">
    <property type="term" value="F:superoxide dismutase activity"/>
    <property type="evidence" value="ECO:0007669"/>
    <property type="project" value="UniProtKB-EC"/>
</dbReference>
<dbReference type="STRING" id="89093.SAMN04488558_1027"/>
<feature type="binding site" evidence="5">
    <location>
        <position position="168"/>
    </location>
    <ligand>
        <name>Mn(2+)</name>
        <dbReference type="ChEBI" id="CHEBI:29035"/>
    </ligand>
</feature>
<dbReference type="PRINTS" id="PR01703">
    <property type="entry name" value="MNSODISMTASE"/>
</dbReference>
<dbReference type="Pfam" id="PF00081">
    <property type="entry name" value="Sod_Fe_N"/>
    <property type="match status" value="1"/>
</dbReference>
<dbReference type="InterPro" id="IPR019831">
    <property type="entry name" value="Mn/Fe_SOD_N"/>
</dbReference>
<dbReference type="Gene3D" id="3.55.40.20">
    <property type="entry name" value="Iron/manganese superoxide dismutase, C-terminal domain"/>
    <property type="match status" value="1"/>
</dbReference>
<evidence type="ECO:0000256" key="1">
    <source>
        <dbReference type="ARBA" id="ARBA00008714"/>
    </source>
</evidence>
<feature type="domain" description="Manganese/iron superoxide dismutase N-terminal" evidence="7">
    <location>
        <begin position="2"/>
        <end position="88"/>
    </location>
</feature>
<accession>A0A1H9AKI7</accession>
<evidence type="ECO:0000313" key="9">
    <source>
        <dbReference type="EMBL" id="SEP77266.1"/>
    </source>
</evidence>
<dbReference type="PANTHER" id="PTHR43595:SF2">
    <property type="entry name" value="SMALL RIBOSOMAL SUBUNIT PROTEIN MS42"/>
    <property type="match status" value="1"/>
</dbReference>
<dbReference type="InterPro" id="IPR019833">
    <property type="entry name" value="Mn/Fe_SOD_BS"/>
</dbReference>
<dbReference type="FunFam" id="1.10.287.990:FF:000001">
    <property type="entry name" value="Superoxide dismutase"/>
    <property type="match status" value="1"/>
</dbReference>
<evidence type="ECO:0000259" key="8">
    <source>
        <dbReference type="Pfam" id="PF02777"/>
    </source>
</evidence>
<dbReference type="Pfam" id="PF02777">
    <property type="entry name" value="Sod_Fe_C"/>
    <property type="match status" value="1"/>
</dbReference>
<comment type="similarity">
    <text evidence="1 6">Belongs to the iron/manganese superoxide dismutase family.</text>
</comment>
<feature type="binding site" evidence="5">
    <location>
        <position position="81"/>
    </location>
    <ligand>
        <name>Mn(2+)</name>
        <dbReference type="ChEBI" id="CHEBI:29035"/>
    </ligand>
</feature>
<comment type="catalytic activity">
    <reaction evidence="6">
        <text>2 superoxide + 2 H(+) = H2O2 + O2</text>
        <dbReference type="Rhea" id="RHEA:20696"/>
        <dbReference type="ChEBI" id="CHEBI:15378"/>
        <dbReference type="ChEBI" id="CHEBI:15379"/>
        <dbReference type="ChEBI" id="CHEBI:16240"/>
        <dbReference type="ChEBI" id="CHEBI:18421"/>
        <dbReference type="EC" id="1.15.1.1"/>
    </reaction>
</comment>
<proteinExistence type="inferred from homology"/>
<dbReference type="InterPro" id="IPR036324">
    <property type="entry name" value="Mn/Fe_SOD_N_sf"/>
</dbReference>
<organism evidence="9 10">
    <name type="scientific">Ignavigranum ruoffiae</name>
    <dbReference type="NCBI Taxonomy" id="89093"/>
    <lineage>
        <taxon>Bacteria</taxon>
        <taxon>Bacillati</taxon>
        <taxon>Bacillota</taxon>
        <taxon>Bacilli</taxon>
        <taxon>Lactobacillales</taxon>
        <taxon>Aerococcaceae</taxon>
        <taxon>Ignavigranum</taxon>
    </lineage>
</organism>
<dbReference type="GO" id="GO:0005737">
    <property type="term" value="C:cytoplasm"/>
    <property type="evidence" value="ECO:0007669"/>
    <property type="project" value="TreeGrafter"/>
</dbReference>
<dbReference type="AlphaFoldDB" id="A0A1H9AKI7"/>
<dbReference type="InterPro" id="IPR036314">
    <property type="entry name" value="SOD_C_sf"/>
</dbReference>
<dbReference type="InterPro" id="IPR019832">
    <property type="entry name" value="Mn/Fe_SOD_C"/>
</dbReference>
<reference evidence="9 10" key="1">
    <citation type="submission" date="2016-10" db="EMBL/GenBank/DDBJ databases">
        <authorList>
            <person name="de Groot N.N."/>
        </authorList>
    </citation>
    <scope>NUCLEOTIDE SEQUENCE [LARGE SCALE GENOMIC DNA]</scope>
    <source>
        <strain evidence="9 10">DSM 15695</strain>
    </source>
</reference>
<dbReference type="PANTHER" id="PTHR43595">
    <property type="entry name" value="37S RIBOSOMAL PROTEIN S26, MITOCHONDRIAL"/>
    <property type="match status" value="1"/>
</dbReference>
<feature type="binding site" evidence="5">
    <location>
        <position position="27"/>
    </location>
    <ligand>
        <name>Mn(2+)</name>
        <dbReference type="ChEBI" id="CHEBI:29035"/>
    </ligand>
</feature>
<dbReference type="PIRSF" id="PIRSF000349">
    <property type="entry name" value="SODismutase"/>
    <property type="match status" value="1"/>
</dbReference>
<dbReference type="Gene3D" id="1.10.287.990">
    <property type="entry name" value="Fe,Mn superoxide dismutase (SOD) domain"/>
    <property type="match status" value="1"/>
</dbReference>
<keyword evidence="10" id="KW-1185">Reference proteome</keyword>
<evidence type="ECO:0000256" key="2">
    <source>
        <dbReference type="ARBA" id="ARBA00012682"/>
    </source>
</evidence>
<dbReference type="EMBL" id="FOEN01000002">
    <property type="protein sequence ID" value="SEP77266.1"/>
    <property type="molecule type" value="Genomic_DNA"/>
</dbReference>
<feature type="binding site" evidence="5">
    <location>
        <position position="164"/>
    </location>
    <ligand>
        <name>Mn(2+)</name>
        <dbReference type="ChEBI" id="CHEBI:29035"/>
    </ligand>
</feature>
<gene>
    <name evidence="9" type="ORF">SAMN04488558_1027</name>
</gene>
<dbReference type="OrthoDB" id="9803125at2"/>
<evidence type="ECO:0000256" key="6">
    <source>
        <dbReference type="RuleBase" id="RU000414"/>
    </source>
</evidence>
<dbReference type="EC" id="1.15.1.1" evidence="2 6"/>
<keyword evidence="4 6" id="KW-0560">Oxidoreductase</keyword>
<dbReference type="Proteomes" id="UP000198833">
    <property type="component" value="Unassembled WGS sequence"/>
</dbReference>
<comment type="function">
    <text evidence="6">Destroys radicals which are normally produced within the cells and which are toxic to biological systems.</text>
</comment>
<dbReference type="SUPFAM" id="SSF54719">
    <property type="entry name" value="Fe,Mn superoxide dismutase (SOD), C-terminal domain"/>
    <property type="match status" value="1"/>
</dbReference>
<name>A0A1H9AKI7_9LACT</name>
<dbReference type="SUPFAM" id="SSF46609">
    <property type="entry name" value="Fe,Mn superoxide dismutase (SOD), N-terminal domain"/>
    <property type="match status" value="1"/>
</dbReference>
<evidence type="ECO:0000259" key="7">
    <source>
        <dbReference type="Pfam" id="PF00081"/>
    </source>
</evidence>
<feature type="domain" description="Manganese/iron superoxide dismutase C-terminal" evidence="8">
    <location>
        <begin position="99"/>
        <end position="197"/>
    </location>
</feature>
<dbReference type="InterPro" id="IPR001189">
    <property type="entry name" value="Mn/Fe_SOD"/>
</dbReference>
<sequence>MTFKLPDLPYAYDALEPVIDAETMKLHHDKHHNTYVENLNKAVEGTEFADKSIEDLVAHLDQVPEDIQTAVRNNGGGHLNHSFFWETLVSPSSQKEMPKELEDKLVDAFGSVDAFKEKFEAAGKGQFGSGWAWLVDNQGTLEVVSTPNQDNPISEGKTPLLGVDVWEHAYYLKYQNRRPEYLKAFWDVVDWDKVASRLA</sequence>